<dbReference type="EMBL" id="VRMN01000003">
    <property type="protein sequence ID" value="KAA8496132.1"/>
    <property type="molecule type" value="Genomic_DNA"/>
</dbReference>
<keyword evidence="3" id="KW-1185">Reference proteome</keyword>
<protein>
    <submittedName>
        <fullName evidence="2">Uncharacterized protein</fullName>
    </submittedName>
</protein>
<comment type="caution">
    <text evidence="2">The sequence shown here is derived from an EMBL/GenBank/DDBJ whole genome shotgun (WGS) entry which is preliminary data.</text>
</comment>
<keyword evidence="1" id="KW-0175">Coiled coil</keyword>
<name>A0A5J4YZ69_PORPP</name>
<sequence>MFQRSKSGRVVEDEFTPEEMAAAKKKLAKAEAAKYDATIKLQSLKTQMAAQNSFMTGVEHKKDQIRALQEKTEKVRAEAQQIERQIAEQTTDADDKKERDAVVAACEKAENKKRRALDAIRAENRRLAAYLDEQADAINLMVRLLKAAGETPSVKTASDTTDQVMDVGTVFGAALTK</sequence>
<evidence type="ECO:0000256" key="1">
    <source>
        <dbReference type="SAM" id="Coils"/>
    </source>
</evidence>
<dbReference type="AlphaFoldDB" id="A0A5J4YZ69"/>
<accession>A0A5J4YZ69</accession>
<dbReference type="Proteomes" id="UP000324585">
    <property type="component" value="Unassembled WGS sequence"/>
</dbReference>
<evidence type="ECO:0000313" key="2">
    <source>
        <dbReference type="EMBL" id="KAA8496132.1"/>
    </source>
</evidence>
<evidence type="ECO:0000313" key="3">
    <source>
        <dbReference type="Proteomes" id="UP000324585"/>
    </source>
</evidence>
<gene>
    <name evidence="2" type="ORF">FVE85_2287</name>
</gene>
<feature type="coiled-coil region" evidence="1">
    <location>
        <begin position="58"/>
        <end position="126"/>
    </location>
</feature>
<proteinExistence type="predicted"/>
<reference evidence="3" key="1">
    <citation type="journal article" date="2019" name="Nat. Commun.">
        <title>Expansion of phycobilisome linker gene families in mesophilic red algae.</title>
        <authorList>
            <person name="Lee J."/>
            <person name="Kim D."/>
            <person name="Bhattacharya D."/>
            <person name="Yoon H.S."/>
        </authorList>
    </citation>
    <scope>NUCLEOTIDE SEQUENCE [LARGE SCALE GENOMIC DNA]</scope>
    <source>
        <strain evidence="3">CCMP 1328</strain>
    </source>
</reference>
<organism evidence="2 3">
    <name type="scientific">Porphyridium purpureum</name>
    <name type="common">Red alga</name>
    <name type="synonym">Porphyridium cruentum</name>
    <dbReference type="NCBI Taxonomy" id="35688"/>
    <lineage>
        <taxon>Eukaryota</taxon>
        <taxon>Rhodophyta</taxon>
        <taxon>Bangiophyceae</taxon>
        <taxon>Porphyridiales</taxon>
        <taxon>Porphyridiaceae</taxon>
        <taxon>Porphyridium</taxon>
    </lineage>
</organism>